<reference evidence="2" key="1">
    <citation type="submission" date="2016-06" db="EMBL/GenBank/DDBJ databases">
        <title>Parallel loss of symbiosis genes in relatives of nitrogen-fixing non-legume Parasponia.</title>
        <authorList>
            <person name="Van Velzen R."/>
            <person name="Holmer R."/>
            <person name="Bu F."/>
            <person name="Rutten L."/>
            <person name="Van Zeijl A."/>
            <person name="Liu W."/>
            <person name="Santuari L."/>
            <person name="Cao Q."/>
            <person name="Sharma T."/>
            <person name="Shen D."/>
            <person name="Roswanjaya Y."/>
            <person name="Wardhani T."/>
            <person name="Kalhor M.S."/>
            <person name="Jansen J."/>
            <person name="Van den Hoogen J."/>
            <person name="Gungor B."/>
            <person name="Hartog M."/>
            <person name="Hontelez J."/>
            <person name="Verver J."/>
            <person name="Yang W.-C."/>
            <person name="Schijlen E."/>
            <person name="Repin R."/>
            <person name="Schilthuizen M."/>
            <person name="Schranz E."/>
            <person name="Heidstra R."/>
            <person name="Miyata K."/>
            <person name="Fedorova E."/>
            <person name="Kohlen W."/>
            <person name="Bisseling T."/>
            <person name="Smit S."/>
            <person name="Geurts R."/>
        </authorList>
    </citation>
    <scope>NUCLEOTIDE SEQUENCE [LARGE SCALE GENOMIC DNA]</scope>
    <source>
        <strain evidence="2">cv. WU1-14</strain>
    </source>
</reference>
<comment type="caution">
    <text evidence="1">The sequence shown here is derived from an EMBL/GenBank/DDBJ whole genome shotgun (WGS) entry which is preliminary data.</text>
</comment>
<sequence>APWKMPLTVPPRRLGRHLPRRLISALVSKYQGAYKVPWKIPFTVPNRRLGRPSTTPYKRLRSQDLLRYLQPRRFCGRREKLFLL</sequence>
<evidence type="ECO:0000313" key="2">
    <source>
        <dbReference type="Proteomes" id="UP000237105"/>
    </source>
</evidence>
<gene>
    <name evidence="1" type="ORF">PanWU01x14_139250</name>
</gene>
<keyword evidence="2" id="KW-1185">Reference proteome</keyword>
<feature type="non-terminal residue" evidence="1">
    <location>
        <position position="1"/>
    </location>
</feature>
<dbReference type="Proteomes" id="UP000237105">
    <property type="component" value="Unassembled WGS sequence"/>
</dbReference>
<dbReference type="AlphaFoldDB" id="A0A2P5CMX2"/>
<dbReference type="EMBL" id="JXTB01000113">
    <property type="protein sequence ID" value="PON62400.1"/>
    <property type="molecule type" value="Genomic_DNA"/>
</dbReference>
<protein>
    <submittedName>
        <fullName evidence="1">Uncharacterized protein</fullName>
    </submittedName>
</protein>
<name>A0A2P5CMX2_PARAD</name>
<proteinExistence type="predicted"/>
<evidence type="ECO:0000313" key="1">
    <source>
        <dbReference type="EMBL" id="PON62400.1"/>
    </source>
</evidence>
<accession>A0A2P5CMX2</accession>
<organism evidence="1 2">
    <name type="scientific">Parasponia andersonii</name>
    <name type="common">Sponia andersonii</name>
    <dbReference type="NCBI Taxonomy" id="3476"/>
    <lineage>
        <taxon>Eukaryota</taxon>
        <taxon>Viridiplantae</taxon>
        <taxon>Streptophyta</taxon>
        <taxon>Embryophyta</taxon>
        <taxon>Tracheophyta</taxon>
        <taxon>Spermatophyta</taxon>
        <taxon>Magnoliopsida</taxon>
        <taxon>eudicotyledons</taxon>
        <taxon>Gunneridae</taxon>
        <taxon>Pentapetalae</taxon>
        <taxon>rosids</taxon>
        <taxon>fabids</taxon>
        <taxon>Rosales</taxon>
        <taxon>Cannabaceae</taxon>
        <taxon>Parasponia</taxon>
    </lineage>
</organism>